<comment type="caution">
    <text evidence="1">The sequence shown here is derived from an EMBL/GenBank/DDBJ whole genome shotgun (WGS) entry which is preliminary data.</text>
</comment>
<keyword evidence="2" id="KW-1185">Reference proteome</keyword>
<name>A0A9N8VLZ9_9GLOM</name>
<reference evidence="1" key="1">
    <citation type="submission" date="2021-06" db="EMBL/GenBank/DDBJ databases">
        <authorList>
            <person name="Kallberg Y."/>
            <person name="Tangrot J."/>
            <person name="Rosling A."/>
        </authorList>
    </citation>
    <scope>NUCLEOTIDE SEQUENCE</scope>
    <source>
        <strain evidence="1">IA702</strain>
    </source>
</reference>
<organism evidence="1 2">
    <name type="scientific">Paraglomus occultum</name>
    <dbReference type="NCBI Taxonomy" id="144539"/>
    <lineage>
        <taxon>Eukaryota</taxon>
        <taxon>Fungi</taxon>
        <taxon>Fungi incertae sedis</taxon>
        <taxon>Mucoromycota</taxon>
        <taxon>Glomeromycotina</taxon>
        <taxon>Glomeromycetes</taxon>
        <taxon>Paraglomerales</taxon>
        <taxon>Paraglomeraceae</taxon>
        <taxon>Paraglomus</taxon>
    </lineage>
</organism>
<dbReference type="Proteomes" id="UP000789572">
    <property type="component" value="Unassembled WGS sequence"/>
</dbReference>
<sequence length="51" mass="5949">MALENFGEPGIEENVVNDDDDVWMVLIRIDFTIKMSILRYATKYAWHGPFS</sequence>
<proteinExistence type="predicted"/>
<dbReference type="AlphaFoldDB" id="A0A9N8VLZ9"/>
<dbReference type="EMBL" id="CAJVPJ010000006">
    <property type="protein sequence ID" value="CAG8452980.1"/>
    <property type="molecule type" value="Genomic_DNA"/>
</dbReference>
<accession>A0A9N8VLZ9</accession>
<gene>
    <name evidence="1" type="ORF">POCULU_LOCUS133</name>
</gene>
<evidence type="ECO:0000313" key="1">
    <source>
        <dbReference type="EMBL" id="CAG8452980.1"/>
    </source>
</evidence>
<protein>
    <submittedName>
        <fullName evidence="1">4393_t:CDS:1</fullName>
    </submittedName>
</protein>
<evidence type="ECO:0000313" key="2">
    <source>
        <dbReference type="Proteomes" id="UP000789572"/>
    </source>
</evidence>